<dbReference type="EMBL" id="JAAAML010000001">
    <property type="protein sequence ID" value="MCO6408081.1"/>
    <property type="molecule type" value="Genomic_DNA"/>
</dbReference>
<dbReference type="Proteomes" id="UP001320715">
    <property type="component" value="Unassembled WGS sequence"/>
</dbReference>
<feature type="compositionally biased region" description="Acidic residues" evidence="1">
    <location>
        <begin position="93"/>
        <end position="112"/>
    </location>
</feature>
<proteinExistence type="predicted"/>
<dbReference type="InterPro" id="IPR007730">
    <property type="entry name" value="SPOR-like_dom"/>
</dbReference>
<evidence type="ECO:0000259" key="2">
    <source>
        <dbReference type="PROSITE" id="PS51724"/>
    </source>
</evidence>
<feature type="compositionally biased region" description="Polar residues" evidence="1">
    <location>
        <begin position="129"/>
        <end position="145"/>
    </location>
</feature>
<feature type="compositionally biased region" description="Polar residues" evidence="1">
    <location>
        <begin position="302"/>
        <end position="317"/>
    </location>
</feature>
<keyword evidence="4" id="KW-1185">Reference proteome</keyword>
<dbReference type="PROSITE" id="PS51724">
    <property type="entry name" value="SPOR"/>
    <property type="match status" value="1"/>
</dbReference>
<feature type="region of interest" description="Disordered" evidence="1">
    <location>
        <begin position="446"/>
        <end position="536"/>
    </location>
</feature>
<dbReference type="Gene3D" id="3.30.70.1070">
    <property type="entry name" value="Sporulation related repeat"/>
    <property type="match status" value="1"/>
</dbReference>
<accession>A0ABT1CRS7</accession>
<sequence length="1063" mass="110891">MADQFDNNARSPNPDAEIDDPLAELARIIGYERPSGDTATTDGASQSSEFDLEAELMRELDVPLAPSIDELDRIEADEALDVILAEAPFEPQPDPEPEIEPEAGPDDAEGADDAFAYLPDDFQGDEIQDASSADRTPVEGQSSESLLKAIENEFPSEPEESAAADLLAGEDDHWFVSSEPEELPAEQPAAPDEQPVYEEDTPQYLTEAAVEAEDIVQPAYPADAIDDQVLADMARFELSSKDPRDPQGTVSTQNVADSGSGSGAGSDTTSREAALDFEEYLSTELDVFEQEYSMGEVGGVSDTGQQTPVPDATPQSSDADDPFDVGNALEALNDSTLDDDVTVFDDAAEELLAAINDDVEFSGRSAAAGETPDDWSIESIEEGAAEELDEELGDMFGLPERSADPVAARPDAGDDLEFDLEKILADSFDGDDDWAEPVEIEPEIEAVAGVENDDWLSSYPTDDQPPQRDELTEAFQGLLPDEEPPTSQAATAAVPANTGDAGGNPAGQGDWLAGFDAADETANEASGRSPSSDYYFDADLISEPDEAVEIVPDIDVPELEHQEPQTVDPDYDIEIEREFADIIDRNEPSADSLPVDGGGAVFAAAEGWSRDTATPRGYEVSDDYIALERELGSGAERTNFAAAATADLIGDRLSDTGDFSDASENDPAEADNRSRGPMVVIAVLALAVVAGIGGFGWSMLSGGDSTTADGGPRIIRADKEPVKVLPENPGGVTVPNQDKAVYDRVAGGSESSTGQPALVNSAEEPVDVVQRTLDPEILPLEGRTDFSVKSEERLSAETNGEETAAGGAPAPVVSPRKVRTMIVKPDGSIVAREVSEPETVAPQTSEAAPQALAAASSQDAAAAGPVADGEAAETAASTQTQAGSQEQAAATETPAAEGTLAPVRVVTTQPIRPVANAPVPQGRPADQPVNVVGTVSQAGRVGAAPATTTAPTATAAPVAPAAVTPAPVEVAAAPQAVAPAANPGGYYVQIASQPTAEGAQASWQTLSNRYSSVLGGRGVDIQRADIPGKGVFHRVRVPAGTRDQANALCSRYKAAGGSCFVSR</sequence>
<feature type="compositionally biased region" description="Polar residues" evidence="1">
    <location>
        <begin position="1"/>
        <end position="11"/>
    </location>
</feature>
<evidence type="ECO:0000313" key="4">
    <source>
        <dbReference type="Proteomes" id="UP001320715"/>
    </source>
</evidence>
<feature type="compositionally biased region" description="Acidic residues" evidence="1">
    <location>
        <begin position="275"/>
        <end position="289"/>
    </location>
</feature>
<feature type="compositionally biased region" description="Low complexity" evidence="1">
    <location>
        <begin position="185"/>
        <end position="194"/>
    </location>
</feature>
<feature type="compositionally biased region" description="Basic and acidic residues" evidence="1">
    <location>
        <begin position="782"/>
        <end position="795"/>
    </location>
</feature>
<evidence type="ECO:0000256" key="1">
    <source>
        <dbReference type="SAM" id="MobiDB-lite"/>
    </source>
</evidence>
<feature type="region of interest" description="Disordered" evidence="1">
    <location>
        <begin position="746"/>
        <end position="765"/>
    </location>
</feature>
<comment type="caution">
    <text evidence="3">The sequence shown here is derived from an EMBL/GenBank/DDBJ whole genome shotgun (WGS) entry which is preliminary data.</text>
</comment>
<dbReference type="RefSeq" id="WP_252915309.1">
    <property type="nucleotide sequence ID" value="NZ_JAAAML010000001.1"/>
</dbReference>
<feature type="region of interest" description="Disordered" evidence="1">
    <location>
        <begin position="781"/>
        <end position="812"/>
    </location>
</feature>
<organism evidence="3 4">
    <name type="scientific">Hoeflea alexandrii</name>
    <dbReference type="NCBI Taxonomy" id="288436"/>
    <lineage>
        <taxon>Bacteria</taxon>
        <taxon>Pseudomonadati</taxon>
        <taxon>Pseudomonadota</taxon>
        <taxon>Alphaproteobacteria</taxon>
        <taxon>Hyphomicrobiales</taxon>
        <taxon>Rhizobiaceae</taxon>
        <taxon>Hoeflea</taxon>
    </lineage>
</organism>
<feature type="region of interest" description="Disordered" evidence="1">
    <location>
        <begin position="829"/>
        <end position="901"/>
    </location>
</feature>
<dbReference type="InterPro" id="IPR036680">
    <property type="entry name" value="SPOR-like_sf"/>
</dbReference>
<feature type="region of interest" description="Disordered" evidence="1">
    <location>
        <begin position="87"/>
        <end position="198"/>
    </location>
</feature>
<feature type="compositionally biased region" description="Polar residues" evidence="1">
    <location>
        <begin position="523"/>
        <end position="532"/>
    </location>
</feature>
<dbReference type="SUPFAM" id="SSF110997">
    <property type="entry name" value="Sporulation related repeat"/>
    <property type="match status" value="1"/>
</dbReference>
<feature type="compositionally biased region" description="Low complexity" evidence="1">
    <location>
        <begin position="846"/>
        <end position="901"/>
    </location>
</feature>
<reference evidence="3 4" key="1">
    <citation type="submission" date="2020-01" db="EMBL/GenBank/DDBJ databases">
        <title>Genomes of bacteria type strains.</title>
        <authorList>
            <person name="Chen J."/>
            <person name="Zhu S."/>
            <person name="Yang J."/>
        </authorList>
    </citation>
    <scope>NUCLEOTIDE SEQUENCE [LARGE SCALE GENOMIC DNA]</scope>
    <source>
        <strain evidence="3 4">DSM 16655</strain>
    </source>
</reference>
<feature type="domain" description="SPOR" evidence="2">
    <location>
        <begin position="980"/>
        <end position="1063"/>
    </location>
</feature>
<protein>
    <recommendedName>
        <fullName evidence="2">SPOR domain-containing protein</fullName>
    </recommendedName>
</protein>
<feature type="compositionally biased region" description="Basic and acidic residues" evidence="1">
    <location>
        <begin position="236"/>
        <end position="245"/>
    </location>
</feature>
<dbReference type="Pfam" id="PF05036">
    <property type="entry name" value="SPOR"/>
    <property type="match status" value="1"/>
</dbReference>
<evidence type="ECO:0000313" key="3">
    <source>
        <dbReference type="EMBL" id="MCO6408081.1"/>
    </source>
</evidence>
<name>A0ABT1CRS7_9HYPH</name>
<feature type="region of interest" description="Disordered" evidence="1">
    <location>
        <begin position="1"/>
        <end position="20"/>
    </location>
</feature>
<feature type="compositionally biased region" description="Low complexity" evidence="1">
    <location>
        <begin position="796"/>
        <end position="811"/>
    </location>
</feature>
<feature type="region of interest" description="Disordered" evidence="1">
    <location>
        <begin position="236"/>
        <end position="326"/>
    </location>
</feature>
<gene>
    <name evidence="3" type="ORF">GTW23_07835</name>
</gene>